<dbReference type="eggNOG" id="COG2222">
    <property type="taxonomic scope" value="Bacteria"/>
</dbReference>
<evidence type="ECO:0000313" key="3">
    <source>
        <dbReference type="Proteomes" id="UP000014984"/>
    </source>
</evidence>
<keyword evidence="2" id="KW-0413">Isomerase</keyword>
<dbReference type="EMBL" id="CP005074">
    <property type="protein sequence ID" value="AGR41364.1"/>
    <property type="molecule type" value="Genomic_DNA"/>
</dbReference>
<dbReference type="Pfam" id="PF01380">
    <property type="entry name" value="SIS"/>
    <property type="match status" value="1"/>
</dbReference>
<dbReference type="PATRIC" id="fig|1276220.3.peg.776"/>
<reference evidence="2 3" key="1">
    <citation type="journal article" date="2013" name="Genome Biol. Evol.">
        <title>Comparison of metabolic capacities and inference of gene content evolution in mosquito-associated Spiroplasma diminutum and S. taiwanense.</title>
        <authorList>
            <person name="Lo W.S."/>
            <person name="Ku C."/>
            <person name="Chen L.L."/>
            <person name="Chang T.H."/>
            <person name="Kuo C.H."/>
        </authorList>
    </citation>
    <scope>NUCLEOTIDE SEQUENCE [LARGE SCALE GENOMIC DNA]</scope>
    <source>
        <strain evidence="2">CT-1</strain>
    </source>
</reference>
<protein>
    <submittedName>
        <fullName evidence="2">Tagatose-6-phosphate ketose/aldose isomerase</fullName>
    </submittedName>
</protein>
<dbReference type="GO" id="GO:0097367">
    <property type="term" value="F:carbohydrate derivative binding"/>
    <property type="evidence" value="ECO:0007669"/>
    <property type="project" value="InterPro"/>
</dbReference>
<dbReference type="AlphaFoldDB" id="S5LUB6"/>
<dbReference type="PANTHER" id="PTHR32502">
    <property type="entry name" value="N-ACETYLGALACTOSAMINE PERMEASE II COMPONENT-RELATED"/>
    <property type="match status" value="1"/>
</dbReference>
<dbReference type="GO" id="GO:0009401">
    <property type="term" value="P:phosphoenolpyruvate-dependent sugar phosphotransferase system"/>
    <property type="evidence" value="ECO:0007669"/>
    <property type="project" value="TreeGrafter"/>
</dbReference>
<dbReference type="SUPFAM" id="SSF53697">
    <property type="entry name" value="SIS domain"/>
    <property type="match status" value="1"/>
</dbReference>
<dbReference type="InterPro" id="IPR001347">
    <property type="entry name" value="SIS_dom"/>
</dbReference>
<dbReference type="GO" id="GO:1901135">
    <property type="term" value="P:carbohydrate derivative metabolic process"/>
    <property type="evidence" value="ECO:0007669"/>
    <property type="project" value="InterPro"/>
</dbReference>
<dbReference type="InterPro" id="IPR050303">
    <property type="entry name" value="GatZ_KbaZ_carbometab"/>
</dbReference>
<accession>S5LUB6</accession>
<keyword evidence="3" id="KW-1185">Reference proteome</keyword>
<name>S5LUB6_9MOLU</name>
<evidence type="ECO:0000313" key="2">
    <source>
        <dbReference type="EMBL" id="AGR41364.1"/>
    </source>
</evidence>
<dbReference type="STRING" id="1276220.STAIW_v1c07600"/>
<sequence length="378" mass="42700">MSNKINIDDFKTSKEIQQQAIIWSQISDQFKENLDFYQNFISKFKDYKIILTGAGTSQFIGDALCPYFFKKGLNIVSIPTTDIVSNPKNYLNPNDKTLLISFARSGNSPESTATFDIANQFVNNIFNLVITCNQNGVLAKKAKETANSELFLLPKESNDEGFAMTSSYSGMTIAALLFLSQLVNQNCFDQIENAICRFDKILFKLNNSIKNLNLQVNDRVVYLGSGEFKGIAIESYLKLLELTQGIIPAFYNGILAFRHGPKSILNENTTIIFLMSKDEYSRKYEFDLISEISNDKKIKQLVILDNKHDVNLEKFTKFYLNLDTNDLNEIIIGIYYILFAQLLAVNTSVAVNINPDNPCPSGEVNRVVKGVKIYGDFN</sequence>
<dbReference type="HOGENOM" id="CLU_012520_0_0_14"/>
<dbReference type="RefSeq" id="WP_020834503.1">
    <property type="nucleotide sequence ID" value="NC_021846.1"/>
</dbReference>
<dbReference type="GO" id="GO:0005886">
    <property type="term" value="C:plasma membrane"/>
    <property type="evidence" value="ECO:0007669"/>
    <property type="project" value="TreeGrafter"/>
</dbReference>
<dbReference type="PROSITE" id="PS51464">
    <property type="entry name" value="SIS"/>
    <property type="match status" value="2"/>
</dbReference>
<dbReference type="KEGG" id="stai:STAIW_v1c07600"/>
<dbReference type="InterPro" id="IPR046348">
    <property type="entry name" value="SIS_dom_sf"/>
</dbReference>
<feature type="domain" description="SIS" evidence="1">
    <location>
        <begin position="40"/>
        <end position="188"/>
    </location>
</feature>
<feature type="domain" description="SIS" evidence="1">
    <location>
        <begin position="205"/>
        <end position="358"/>
    </location>
</feature>
<organism evidence="2 3">
    <name type="scientific">Spiroplasma taiwanense CT-1</name>
    <dbReference type="NCBI Taxonomy" id="1276220"/>
    <lineage>
        <taxon>Bacteria</taxon>
        <taxon>Bacillati</taxon>
        <taxon>Mycoplasmatota</taxon>
        <taxon>Mollicutes</taxon>
        <taxon>Entomoplasmatales</taxon>
        <taxon>Spiroplasmataceae</taxon>
        <taxon>Spiroplasma</taxon>
    </lineage>
</organism>
<gene>
    <name evidence="2" type="ORF">STAIW_v1c07600</name>
</gene>
<dbReference type="OrthoDB" id="9779207at2"/>
<proteinExistence type="predicted"/>
<dbReference type="Proteomes" id="UP000014984">
    <property type="component" value="Chromosome"/>
</dbReference>
<dbReference type="Gene3D" id="3.40.50.10490">
    <property type="entry name" value="Glucose-6-phosphate isomerase like protein, domain 1"/>
    <property type="match status" value="2"/>
</dbReference>
<evidence type="ECO:0000259" key="1">
    <source>
        <dbReference type="PROSITE" id="PS51464"/>
    </source>
</evidence>
<dbReference type="GO" id="GO:0016853">
    <property type="term" value="F:isomerase activity"/>
    <property type="evidence" value="ECO:0007669"/>
    <property type="project" value="UniProtKB-KW"/>
</dbReference>
<dbReference type="PANTHER" id="PTHR32502:SF3">
    <property type="entry name" value="D-GALACTOSAMINE-6-PHOSPHATE DEAMINASE AGAS-RELATED"/>
    <property type="match status" value="1"/>
</dbReference>